<dbReference type="SUPFAM" id="SSF51215">
    <property type="entry name" value="Regulatory protein AraC"/>
    <property type="match status" value="1"/>
</dbReference>
<dbReference type="SUPFAM" id="SSF46689">
    <property type="entry name" value="Homeodomain-like"/>
    <property type="match status" value="1"/>
</dbReference>
<keyword evidence="3" id="KW-0804">Transcription</keyword>
<dbReference type="InterPro" id="IPR014710">
    <property type="entry name" value="RmlC-like_jellyroll"/>
</dbReference>
<dbReference type="InterPro" id="IPR037923">
    <property type="entry name" value="HTH-like"/>
</dbReference>
<evidence type="ECO:0000313" key="5">
    <source>
        <dbReference type="EMBL" id="GJM63340.1"/>
    </source>
</evidence>
<dbReference type="SMART" id="SM00342">
    <property type="entry name" value="HTH_ARAC"/>
    <property type="match status" value="1"/>
</dbReference>
<dbReference type="GO" id="GO:0003700">
    <property type="term" value="F:DNA-binding transcription factor activity"/>
    <property type="evidence" value="ECO:0007669"/>
    <property type="project" value="InterPro"/>
</dbReference>
<evidence type="ECO:0000256" key="3">
    <source>
        <dbReference type="ARBA" id="ARBA00023163"/>
    </source>
</evidence>
<evidence type="ECO:0000256" key="2">
    <source>
        <dbReference type="ARBA" id="ARBA00023125"/>
    </source>
</evidence>
<sequence>MINKIPYNFDSHQTIEYSNVYAQVLEVETIDDGFIGRFEEYGLFHVIEGEGSIQLDFDEFQVKQNDIIIAGPGQMIQNINIEGGKVCFITVQNQVSMEVWRSMETLHVLNPVHAISQVNMTDEESATIAHLSQKITEVHQQENHFAEVLLKCFITEILVSVENAVRRAGHDTEGLKAITARFFSLFFLNNSHERKVSFYAEQLDITPNYLNIAVKKGTGKNVKHFINEMILTDAKRLLKFTDMDAKQIAFELDFDSPAYFNYFFKKETSITPLDYRKKERK</sequence>
<dbReference type="InterPro" id="IPR018060">
    <property type="entry name" value="HTH_AraC"/>
</dbReference>
<dbReference type="RefSeq" id="WP_338238519.1">
    <property type="nucleotide sequence ID" value="NZ_BQKE01000002.1"/>
</dbReference>
<proteinExistence type="predicted"/>
<dbReference type="AlphaFoldDB" id="A0AAN5AKZ1"/>
<protein>
    <submittedName>
        <fullName evidence="5">Transcriptional regulator</fullName>
    </submittedName>
</protein>
<keyword evidence="2" id="KW-0238">DNA-binding</keyword>
<name>A0AAN5AKZ1_9BACT</name>
<accession>A0AAN5AKZ1</accession>
<dbReference type="GO" id="GO:0043565">
    <property type="term" value="F:sequence-specific DNA binding"/>
    <property type="evidence" value="ECO:0007669"/>
    <property type="project" value="InterPro"/>
</dbReference>
<keyword evidence="6" id="KW-1185">Reference proteome</keyword>
<dbReference type="Gene3D" id="2.60.120.10">
    <property type="entry name" value="Jelly Rolls"/>
    <property type="match status" value="1"/>
</dbReference>
<dbReference type="PANTHER" id="PTHR43280">
    <property type="entry name" value="ARAC-FAMILY TRANSCRIPTIONAL REGULATOR"/>
    <property type="match status" value="1"/>
</dbReference>
<dbReference type="PROSITE" id="PS01124">
    <property type="entry name" value="HTH_ARAC_FAMILY_2"/>
    <property type="match status" value="1"/>
</dbReference>
<comment type="caution">
    <text evidence="5">The sequence shown here is derived from an EMBL/GenBank/DDBJ whole genome shotgun (WGS) entry which is preliminary data.</text>
</comment>
<dbReference type="InterPro" id="IPR009057">
    <property type="entry name" value="Homeodomain-like_sf"/>
</dbReference>
<organism evidence="5 6">
    <name type="scientific">Persicobacter diffluens</name>
    <dbReference type="NCBI Taxonomy" id="981"/>
    <lineage>
        <taxon>Bacteria</taxon>
        <taxon>Pseudomonadati</taxon>
        <taxon>Bacteroidota</taxon>
        <taxon>Cytophagia</taxon>
        <taxon>Cytophagales</taxon>
        <taxon>Persicobacteraceae</taxon>
        <taxon>Persicobacter</taxon>
    </lineage>
</organism>
<dbReference type="Proteomes" id="UP001310022">
    <property type="component" value="Unassembled WGS sequence"/>
</dbReference>
<dbReference type="Pfam" id="PF12833">
    <property type="entry name" value="HTH_18"/>
    <property type="match status" value="1"/>
</dbReference>
<dbReference type="PANTHER" id="PTHR43280:SF32">
    <property type="entry name" value="TRANSCRIPTIONAL REGULATORY PROTEIN"/>
    <property type="match status" value="1"/>
</dbReference>
<gene>
    <name evidence="5" type="ORF">PEDI_38920</name>
</gene>
<evidence type="ECO:0000313" key="6">
    <source>
        <dbReference type="Proteomes" id="UP001310022"/>
    </source>
</evidence>
<dbReference type="EMBL" id="BQKE01000002">
    <property type="protein sequence ID" value="GJM63340.1"/>
    <property type="molecule type" value="Genomic_DNA"/>
</dbReference>
<reference evidence="5 6" key="1">
    <citation type="submission" date="2021-12" db="EMBL/GenBank/DDBJ databases">
        <title>Genome sequencing of bacteria with rrn-lacking chromosome and rrn-plasmid.</title>
        <authorList>
            <person name="Anda M."/>
            <person name="Iwasaki W."/>
        </authorList>
    </citation>
    <scope>NUCLEOTIDE SEQUENCE [LARGE SCALE GENOMIC DNA]</scope>
    <source>
        <strain evidence="5 6">NBRC 15940</strain>
    </source>
</reference>
<feature type="domain" description="HTH araC/xylS-type" evidence="4">
    <location>
        <begin position="180"/>
        <end position="278"/>
    </location>
</feature>
<keyword evidence="1" id="KW-0805">Transcription regulation</keyword>
<evidence type="ECO:0000259" key="4">
    <source>
        <dbReference type="PROSITE" id="PS01124"/>
    </source>
</evidence>
<dbReference type="Gene3D" id="1.10.10.60">
    <property type="entry name" value="Homeodomain-like"/>
    <property type="match status" value="1"/>
</dbReference>
<evidence type="ECO:0000256" key="1">
    <source>
        <dbReference type="ARBA" id="ARBA00023015"/>
    </source>
</evidence>